<dbReference type="STRING" id="1794912.AXX12_06065"/>
<feature type="domain" description="D-isomer specific 2-hydroxyacid dehydrogenase catalytic" evidence="4">
    <location>
        <begin position="8"/>
        <end position="321"/>
    </location>
</feature>
<dbReference type="FunFam" id="3.40.50.720:FF:000462">
    <property type="entry name" value="Glyoxylate reductase (NADP+)"/>
    <property type="match status" value="1"/>
</dbReference>
<organism evidence="6 7">
    <name type="scientific">Anaerosporomusa subterranea</name>
    <dbReference type="NCBI Taxonomy" id="1794912"/>
    <lineage>
        <taxon>Bacteria</taxon>
        <taxon>Bacillati</taxon>
        <taxon>Bacillota</taxon>
        <taxon>Negativicutes</taxon>
        <taxon>Acetonemataceae</taxon>
        <taxon>Anaerosporomusa</taxon>
    </lineage>
</organism>
<dbReference type="Pfam" id="PF00389">
    <property type="entry name" value="2-Hacid_dh"/>
    <property type="match status" value="1"/>
</dbReference>
<dbReference type="InterPro" id="IPR006140">
    <property type="entry name" value="D-isomer_DH_NAD-bd"/>
</dbReference>
<dbReference type="CDD" id="cd05301">
    <property type="entry name" value="GDH"/>
    <property type="match status" value="1"/>
</dbReference>
<dbReference type="InterPro" id="IPR036291">
    <property type="entry name" value="NAD(P)-bd_dom_sf"/>
</dbReference>
<name>A0A154BPU2_ANASB</name>
<dbReference type="PANTHER" id="PTHR10996">
    <property type="entry name" value="2-HYDROXYACID DEHYDROGENASE-RELATED"/>
    <property type="match status" value="1"/>
</dbReference>
<comment type="similarity">
    <text evidence="1 3">Belongs to the D-isomer specific 2-hydroxyacid dehydrogenase family.</text>
</comment>
<protein>
    <submittedName>
        <fullName evidence="6">D-glycerate dehydrogenase</fullName>
    </submittedName>
</protein>
<dbReference type="SUPFAM" id="SSF52283">
    <property type="entry name" value="Formate/glycerate dehydrogenase catalytic domain-like"/>
    <property type="match status" value="1"/>
</dbReference>
<dbReference type="InterPro" id="IPR006139">
    <property type="entry name" value="D-isomer_2_OHA_DH_cat_dom"/>
</dbReference>
<keyword evidence="2 3" id="KW-0560">Oxidoreductase</keyword>
<gene>
    <name evidence="6" type="ORF">AXX12_06065</name>
</gene>
<evidence type="ECO:0000313" key="6">
    <source>
        <dbReference type="EMBL" id="KYZ76004.1"/>
    </source>
</evidence>
<evidence type="ECO:0000256" key="3">
    <source>
        <dbReference type="RuleBase" id="RU003719"/>
    </source>
</evidence>
<dbReference type="PROSITE" id="PS00670">
    <property type="entry name" value="D_2_HYDROXYACID_DH_2"/>
    <property type="match status" value="1"/>
</dbReference>
<dbReference type="Gene3D" id="3.40.50.720">
    <property type="entry name" value="NAD(P)-binding Rossmann-like Domain"/>
    <property type="match status" value="2"/>
</dbReference>
<dbReference type="Pfam" id="PF02826">
    <property type="entry name" value="2-Hacid_dh_C"/>
    <property type="match status" value="1"/>
</dbReference>
<evidence type="ECO:0000256" key="1">
    <source>
        <dbReference type="ARBA" id="ARBA00005854"/>
    </source>
</evidence>
<feature type="domain" description="D-isomer specific 2-hydroxyacid dehydrogenase NAD-binding" evidence="5">
    <location>
        <begin position="113"/>
        <end position="289"/>
    </location>
</feature>
<evidence type="ECO:0000259" key="4">
    <source>
        <dbReference type="Pfam" id="PF00389"/>
    </source>
</evidence>
<evidence type="ECO:0000313" key="7">
    <source>
        <dbReference type="Proteomes" id="UP000076268"/>
    </source>
</evidence>
<dbReference type="GO" id="GO:0016618">
    <property type="term" value="F:hydroxypyruvate reductase [NAD(P)H] activity"/>
    <property type="evidence" value="ECO:0007669"/>
    <property type="project" value="TreeGrafter"/>
</dbReference>
<keyword evidence="7" id="KW-1185">Reference proteome</keyword>
<dbReference type="OrthoDB" id="9805416at2"/>
<dbReference type="AlphaFoldDB" id="A0A154BPU2"/>
<accession>A0A154BPU2</accession>
<reference evidence="6 7" key="1">
    <citation type="submission" date="2016-02" db="EMBL/GenBank/DDBJ databases">
        <title>Anaerosporomusa subterraneum gen. nov., sp. nov., a spore-forming obligate anaerobe isolated from saprolite.</title>
        <authorList>
            <person name="Choi J.K."/>
            <person name="Shah M."/>
            <person name="Yee N."/>
        </authorList>
    </citation>
    <scope>NUCLEOTIDE SEQUENCE [LARGE SCALE GENOMIC DNA]</scope>
    <source>
        <strain evidence="6 7">RU4</strain>
    </source>
</reference>
<dbReference type="GO" id="GO:0051287">
    <property type="term" value="F:NAD binding"/>
    <property type="evidence" value="ECO:0007669"/>
    <property type="project" value="InterPro"/>
</dbReference>
<dbReference type="EMBL" id="LSGP01000017">
    <property type="protein sequence ID" value="KYZ76004.1"/>
    <property type="molecule type" value="Genomic_DNA"/>
</dbReference>
<dbReference type="InterPro" id="IPR050223">
    <property type="entry name" value="D-isomer_2-hydroxyacid_DH"/>
</dbReference>
<dbReference type="SUPFAM" id="SSF51735">
    <property type="entry name" value="NAD(P)-binding Rossmann-fold domains"/>
    <property type="match status" value="1"/>
</dbReference>
<dbReference type="PANTHER" id="PTHR10996:SF257">
    <property type="entry name" value="GLYOXYLATE REDUCTASE 1"/>
    <property type="match status" value="1"/>
</dbReference>
<evidence type="ECO:0000256" key="2">
    <source>
        <dbReference type="ARBA" id="ARBA00023002"/>
    </source>
</evidence>
<dbReference type="Proteomes" id="UP000076268">
    <property type="component" value="Unassembled WGS sequence"/>
</dbReference>
<dbReference type="InterPro" id="IPR029753">
    <property type="entry name" value="D-isomer_DH_CS"/>
</dbReference>
<dbReference type="RefSeq" id="WP_066240686.1">
    <property type="nucleotide sequence ID" value="NZ_LSGP01000017.1"/>
</dbReference>
<dbReference type="GO" id="GO:0030267">
    <property type="term" value="F:glyoxylate reductase (NADPH) activity"/>
    <property type="evidence" value="ECO:0007669"/>
    <property type="project" value="TreeGrafter"/>
</dbReference>
<sequence length="333" mass="36501">MSKRWNVYVTRMLPQPAIDLLKEYCDVEINPDDQVLSHEELLTKVKGRDAVLCLLTDTIDDEVFAAAGSQCKLFANYAVGFNNVDVEAATKRGVMISNTPDVLTDATADLAWTLLFSVARRVVESDKYLRDGKFQGWGPMLLLGRDITGKTLGVIGTGRIGGNFAKKAKGFEMKILYNDVTPNPQFEAETGGVYVDKETLLKTADFISVHVPLLPSTRHLISTNEFKLMKPTAILINTSRGPVVDEKALVYALQTNEIWGAGLDVFENEPAVEPRLLECENAVLLPHVASATIDTRTNMGLIAVRNILAAMQGAVPPTLVNIEVLRAKESNKA</sequence>
<dbReference type="GO" id="GO:0005829">
    <property type="term" value="C:cytosol"/>
    <property type="evidence" value="ECO:0007669"/>
    <property type="project" value="TreeGrafter"/>
</dbReference>
<evidence type="ECO:0000259" key="5">
    <source>
        <dbReference type="Pfam" id="PF02826"/>
    </source>
</evidence>
<comment type="caution">
    <text evidence="6">The sequence shown here is derived from an EMBL/GenBank/DDBJ whole genome shotgun (WGS) entry which is preliminary data.</text>
</comment>
<proteinExistence type="inferred from homology"/>
<dbReference type="PROSITE" id="PS00671">
    <property type="entry name" value="D_2_HYDROXYACID_DH_3"/>
    <property type="match status" value="1"/>
</dbReference>